<dbReference type="PANTHER" id="PTHR35526:SF3">
    <property type="entry name" value="ANTI-SIGMA-F FACTOR RSBW"/>
    <property type="match status" value="1"/>
</dbReference>
<evidence type="ECO:0000256" key="1">
    <source>
        <dbReference type="ARBA" id="ARBA00022527"/>
    </source>
</evidence>
<comment type="caution">
    <text evidence="3">The sequence shown here is derived from an EMBL/GenBank/DDBJ whole genome shotgun (WGS) entry which is preliminary data.</text>
</comment>
<sequence length="167" mass="17450">MQGSLCAESQNSRLEGDREMSAVTGVGAVVARDLLATRASVGLARSVASGSLQTWGLERFEERALAIVSELATNAVAVSAPTDTVRLYLAALTERLVIGVSDAAVGRAPQARQAVSTVEEIDRAGSDEFGGWGLMLVAAYADAVWTEPAKNGTAKWVCASINLRAAR</sequence>
<dbReference type="Proteomes" id="UP001596074">
    <property type="component" value="Unassembled WGS sequence"/>
</dbReference>
<dbReference type="SUPFAM" id="SSF55874">
    <property type="entry name" value="ATPase domain of HSP90 chaperone/DNA topoisomerase II/histidine kinase"/>
    <property type="match status" value="1"/>
</dbReference>
<feature type="domain" description="Histidine kinase/HSP90-like ATPase" evidence="2">
    <location>
        <begin position="36"/>
        <end position="151"/>
    </location>
</feature>
<keyword evidence="1" id="KW-0418">Kinase</keyword>
<dbReference type="Gene3D" id="3.30.565.10">
    <property type="entry name" value="Histidine kinase-like ATPase, C-terminal domain"/>
    <property type="match status" value="1"/>
</dbReference>
<dbReference type="CDD" id="cd16936">
    <property type="entry name" value="HATPase_RsbW-like"/>
    <property type="match status" value="1"/>
</dbReference>
<accession>A0ABW1ACN7</accession>
<gene>
    <name evidence="3" type="ORF">ACFPZN_41645</name>
</gene>
<organism evidence="3 4">
    <name type="scientific">Actinomadura rugatobispora</name>
    <dbReference type="NCBI Taxonomy" id="1994"/>
    <lineage>
        <taxon>Bacteria</taxon>
        <taxon>Bacillati</taxon>
        <taxon>Actinomycetota</taxon>
        <taxon>Actinomycetes</taxon>
        <taxon>Streptosporangiales</taxon>
        <taxon>Thermomonosporaceae</taxon>
        <taxon>Actinomadura</taxon>
    </lineage>
</organism>
<reference evidence="4" key="1">
    <citation type="journal article" date="2019" name="Int. J. Syst. Evol. Microbiol.">
        <title>The Global Catalogue of Microorganisms (GCM) 10K type strain sequencing project: providing services to taxonomists for standard genome sequencing and annotation.</title>
        <authorList>
            <consortium name="The Broad Institute Genomics Platform"/>
            <consortium name="The Broad Institute Genome Sequencing Center for Infectious Disease"/>
            <person name="Wu L."/>
            <person name="Ma J."/>
        </authorList>
    </citation>
    <scope>NUCLEOTIDE SEQUENCE [LARGE SCALE GENOMIC DNA]</scope>
    <source>
        <strain evidence="4">KCTC 42087</strain>
    </source>
</reference>
<evidence type="ECO:0000313" key="4">
    <source>
        <dbReference type="Proteomes" id="UP001596074"/>
    </source>
</evidence>
<dbReference type="PANTHER" id="PTHR35526">
    <property type="entry name" value="ANTI-SIGMA-F FACTOR RSBW-RELATED"/>
    <property type="match status" value="1"/>
</dbReference>
<dbReference type="Pfam" id="PF13581">
    <property type="entry name" value="HATPase_c_2"/>
    <property type="match status" value="1"/>
</dbReference>
<name>A0ABW1ACN7_9ACTN</name>
<evidence type="ECO:0000259" key="2">
    <source>
        <dbReference type="Pfam" id="PF13581"/>
    </source>
</evidence>
<evidence type="ECO:0000313" key="3">
    <source>
        <dbReference type="EMBL" id="MFC5752154.1"/>
    </source>
</evidence>
<keyword evidence="1" id="KW-0723">Serine/threonine-protein kinase</keyword>
<dbReference type="InterPro" id="IPR036890">
    <property type="entry name" value="HATPase_C_sf"/>
</dbReference>
<dbReference type="GO" id="GO:0005524">
    <property type="term" value="F:ATP binding"/>
    <property type="evidence" value="ECO:0007669"/>
    <property type="project" value="UniProtKB-KW"/>
</dbReference>
<keyword evidence="3" id="KW-0067">ATP-binding</keyword>
<keyword evidence="1" id="KW-0808">Transferase</keyword>
<keyword evidence="3" id="KW-0547">Nucleotide-binding</keyword>
<dbReference type="EMBL" id="JBHSON010000082">
    <property type="protein sequence ID" value="MFC5752154.1"/>
    <property type="molecule type" value="Genomic_DNA"/>
</dbReference>
<keyword evidence="4" id="KW-1185">Reference proteome</keyword>
<dbReference type="InterPro" id="IPR003594">
    <property type="entry name" value="HATPase_dom"/>
</dbReference>
<dbReference type="InterPro" id="IPR050267">
    <property type="entry name" value="Anti-sigma-factor_SerPK"/>
</dbReference>
<proteinExistence type="predicted"/>
<dbReference type="RefSeq" id="WP_378288116.1">
    <property type="nucleotide sequence ID" value="NZ_JBHSON010000082.1"/>
</dbReference>
<protein>
    <submittedName>
        <fullName evidence="3">ATP-binding protein</fullName>
    </submittedName>
</protein>